<dbReference type="GO" id="GO:0003700">
    <property type="term" value="F:DNA-binding transcription factor activity"/>
    <property type="evidence" value="ECO:0007669"/>
    <property type="project" value="InterPro"/>
</dbReference>
<accession>A0A1W1XBX6</accession>
<reference evidence="5 6" key="1">
    <citation type="submission" date="2017-04" db="EMBL/GenBank/DDBJ databases">
        <authorList>
            <person name="Afonso C.L."/>
            <person name="Miller P.J."/>
            <person name="Scott M.A."/>
            <person name="Spackman E."/>
            <person name="Goraichik I."/>
            <person name="Dimitrov K.M."/>
            <person name="Suarez D.L."/>
            <person name="Swayne D.E."/>
        </authorList>
    </citation>
    <scope>NUCLEOTIDE SEQUENCE [LARGE SCALE GENOMIC DNA]</scope>
    <source>
        <strain evidence="5 6">DSM 12555</strain>
    </source>
</reference>
<dbReference type="SUPFAM" id="SSF46689">
    <property type="entry name" value="Homeodomain-like"/>
    <property type="match status" value="2"/>
</dbReference>
<dbReference type="Proteomes" id="UP000192468">
    <property type="component" value="Unassembled WGS sequence"/>
</dbReference>
<dbReference type="InterPro" id="IPR014710">
    <property type="entry name" value="RmlC-like_jellyroll"/>
</dbReference>
<dbReference type="InterPro" id="IPR018060">
    <property type="entry name" value="HTH_AraC"/>
</dbReference>
<keyword evidence="1" id="KW-0805">Transcription regulation</keyword>
<sequence>MNKNDLYFHIHYCNHKETQDDWRYREKIDRRLRHHEFFLVTGGKGYITVELKKYSVKKGMLFYLKPEVHHIIETDLEEPLNFLSVHFNFIHVNFEDNQWSLKNETRNLKLNTMQEFKDYYVIFNDFKKLVQVWSEKLPSYEFRSKILLQKLLLEIHDNVKKQNTNYATLLKIEKVIRYMHENINCTIKLNDLSTLVDLSNTYLSRTFKEITGYSIIEFFNKMKIDKSKEIISVGDKKIKEVSDILGFKDEFYFSRLFKKIEGVSPKEFYSKNVHGY</sequence>
<dbReference type="InterPro" id="IPR018062">
    <property type="entry name" value="HTH_AraC-typ_CS"/>
</dbReference>
<dbReference type="GO" id="GO:0043565">
    <property type="term" value="F:sequence-specific DNA binding"/>
    <property type="evidence" value="ECO:0007669"/>
    <property type="project" value="InterPro"/>
</dbReference>
<evidence type="ECO:0000313" key="5">
    <source>
        <dbReference type="EMBL" id="SMC21350.1"/>
    </source>
</evidence>
<dbReference type="OrthoDB" id="625043at2"/>
<name>A0A1W1XBX6_9CLOT</name>
<keyword evidence="2 5" id="KW-0238">DNA-binding</keyword>
<dbReference type="Gene3D" id="2.60.120.10">
    <property type="entry name" value="Jelly Rolls"/>
    <property type="match status" value="1"/>
</dbReference>
<dbReference type="PROSITE" id="PS00041">
    <property type="entry name" value="HTH_ARAC_FAMILY_1"/>
    <property type="match status" value="1"/>
</dbReference>
<keyword evidence="6" id="KW-1185">Reference proteome</keyword>
<evidence type="ECO:0000256" key="2">
    <source>
        <dbReference type="ARBA" id="ARBA00023125"/>
    </source>
</evidence>
<dbReference type="AlphaFoldDB" id="A0A1W1XBX6"/>
<keyword evidence="3" id="KW-0804">Transcription</keyword>
<evidence type="ECO:0000259" key="4">
    <source>
        <dbReference type="PROSITE" id="PS01124"/>
    </source>
</evidence>
<gene>
    <name evidence="5" type="ORF">SAMN02745134_01256</name>
</gene>
<organism evidence="5 6">
    <name type="scientific">Clostridium acidisoli DSM 12555</name>
    <dbReference type="NCBI Taxonomy" id="1121291"/>
    <lineage>
        <taxon>Bacteria</taxon>
        <taxon>Bacillati</taxon>
        <taxon>Bacillota</taxon>
        <taxon>Clostridia</taxon>
        <taxon>Eubacteriales</taxon>
        <taxon>Clostridiaceae</taxon>
        <taxon>Clostridium</taxon>
    </lineage>
</organism>
<dbReference type="Gene3D" id="1.10.10.60">
    <property type="entry name" value="Homeodomain-like"/>
    <property type="match status" value="2"/>
</dbReference>
<dbReference type="STRING" id="1121291.SAMN02745134_01256"/>
<dbReference type="InterPro" id="IPR013096">
    <property type="entry name" value="Cupin_2"/>
</dbReference>
<evidence type="ECO:0000313" key="6">
    <source>
        <dbReference type="Proteomes" id="UP000192468"/>
    </source>
</evidence>
<dbReference type="InterPro" id="IPR009057">
    <property type="entry name" value="Homeodomain-like_sf"/>
</dbReference>
<protein>
    <submittedName>
        <fullName evidence="5">AraC-type DNA-binding protein</fullName>
    </submittedName>
</protein>
<dbReference type="PANTHER" id="PTHR43280:SF30">
    <property type="entry name" value="MMSAB OPERON REGULATORY PROTEIN"/>
    <property type="match status" value="1"/>
</dbReference>
<evidence type="ECO:0000256" key="1">
    <source>
        <dbReference type="ARBA" id="ARBA00023015"/>
    </source>
</evidence>
<dbReference type="Pfam" id="PF12833">
    <property type="entry name" value="HTH_18"/>
    <property type="match status" value="1"/>
</dbReference>
<feature type="domain" description="HTH araC/xylS-type" evidence="4">
    <location>
        <begin position="173"/>
        <end position="271"/>
    </location>
</feature>
<dbReference type="RefSeq" id="WP_084114754.1">
    <property type="nucleotide sequence ID" value="NZ_FWXH01000003.1"/>
</dbReference>
<dbReference type="EMBL" id="FWXH01000003">
    <property type="protein sequence ID" value="SMC21350.1"/>
    <property type="molecule type" value="Genomic_DNA"/>
</dbReference>
<dbReference type="SMART" id="SM00342">
    <property type="entry name" value="HTH_ARAC"/>
    <property type="match status" value="1"/>
</dbReference>
<proteinExistence type="predicted"/>
<dbReference type="PANTHER" id="PTHR43280">
    <property type="entry name" value="ARAC-FAMILY TRANSCRIPTIONAL REGULATOR"/>
    <property type="match status" value="1"/>
</dbReference>
<dbReference type="SUPFAM" id="SSF51215">
    <property type="entry name" value="Regulatory protein AraC"/>
    <property type="match status" value="1"/>
</dbReference>
<dbReference type="Pfam" id="PF07883">
    <property type="entry name" value="Cupin_2"/>
    <property type="match status" value="1"/>
</dbReference>
<evidence type="ECO:0000256" key="3">
    <source>
        <dbReference type="ARBA" id="ARBA00023163"/>
    </source>
</evidence>
<dbReference type="InterPro" id="IPR037923">
    <property type="entry name" value="HTH-like"/>
</dbReference>
<dbReference type="PROSITE" id="PS01124">
    <property type="entry name" value="HTH_ARAC_FAMILY_2"/>
    <property type="match status" value="1"/>
</dbReference>